<dbReference type="Proteomes" id="UP001066276">
    <property type="component" value="Chromosome 1_1"/>
</dbReference>
<gene>
    <name evidence="2" type="ORF">NDU88_001466</name>
</gene>
<keyword evidence="3" id="KW-1185">Reference proteome</keyword>
<sequence>MVRDKPSVMTSQTKIDKFAKQASQLDEAGATRGAVPQPDSTLFFDAREQRGTGLRSSPIFKAGVPLAWEARRKPNGSGRRVEGRGKKQEPPPCGGWRMATKKCLHQRDRKARSLGPEDGLER</sequence>
<evidence type="ECO:0000313" key="3">
    <source>
        <dbReference type="Proteomes" id="UP001066276"/>
    </source>
</evidence>
<evidence type="ECO:0000256" key="1">
    <source>
        <dbReference type="SAM" id="MobiDB-lite"/>
    </source>
</evidence>
<comment type="caution">
    <text evidence="2">The sequence shown here is derived from an EMBL/GenBank/DDBJ whole genome shotgun (WGS) entry which is preliminary data.</text>
</comment>
<feature type="region of interest" description="Disordered" evidence="1">
    <location>
        <begin position="19"/>
        <end position="122"/>
    </location>
</feature>
<dbReference type="AlphaFoldDB" id="A0AAV7WM19"/>
<evidence type="ECO:0000313" key="2">
    <source>
        <dbReference type="EMBL" id="KAJ1213835.1"/>
    </source>
</evidence>
<feature type="compositionally biased region" description="Basic residues" evidence="1">
    <location>
        <begin position="99"/>
        <end position="112"/>
    </location>
</feature>
<reference evidence="2" key="1">
    <citation type="journal article" date="2022" name="bioRxiv">
        <title>Sequencing and chromosome-scale assembly of the giantPleurodeles waltlgenome.</title>
        <authorList>
            <person name="Brown T."/>
            <person name="Elewa A."/>
            <person name="Iarovenko S."/>
            <person name="Subramanian E."/>
            <person name="Araus A.J."/>
            <person name="Petzold A."/>
            <person name="Susuki M."/>
            <person name="Suzuki K.-i.T."/>
            <person name="Hayashi T."/>
            <person name="Toyoda A."/>
            <person name="Oliveira C."/>
            <person name="Osipova E."/>
            <person name="Leigh N.D."/>
            <person name="Simon A."/>
            <person name="Yun M.H."/>
        </authorList>
    </citation>
    <scope>NUCLEOTIDE SEQUENCE</scope>
    <source>
        <strain evidence="2">20211129_DDA</strain>
        <tissue evidence="2">Liver</tissue>
    </source>
</reference>
<name>A0AAV7WM19_PLEWA</name>
<accession>A0AAV7WM19</accession>
<organism evidence="2 3">
    <name type="scientific">Pleurodeles waltl</name>
    <name type="common">Iberian ribbed newt</name>
    <dbReference type="NCBI Taxonomy" id="8319"/>
    <lineage>
        <taxon>Eukaryota</taxon>
        <taxon>Metazoa</taxon>
        <taxon>Chordata</taxon>
        <taxon>Craniata</taxon>
        <taxon>Vertebrata</taxon>
        <taxon>Euteleostomi</taxon>
        <taxon>Amphibia</taxon>
        <taxon>Batrachia</taxon>
        <taxon>Caudata</taxon>
        <taxon>Salamandroidea</taxon>
        <taxon>Salamandridae</taxon>
        <taxon>Pleurodelinae</taxon>
        <taxon>Pleurodeles</taxon>
    </lineage>
</organism>
<dbReference type="EMBL" id="JANPWB010000001">
    <property type="protein sequence ID" value="KAJ1213835.1"/>
    <property type="molecule type" value="Genomic_DNA"/>
</dbReference>
<proteinExistence type="predicted"/>
<protein>
    <submittedName>
        <fullName evidence="2">Uncharacterized protein</fullName>
    </submittedName>
</protein>
<feature type="compositionally biased region" description="Basic and acidic residues" evidence="1">
    <location>
        <begin position="79"/>
        <end position="89"/>
    </location>
</feature>